<name>A0A7Z2W0V3_9BURK</name>
<proteinExistence type="predicted"/>
<reference evidence="2 3" key="1">
    <citation type="submission" date="2020-04" db="EMBL/GenBank/DDBJ databases">
        <title>Genome sequencing of novel species.</title>
        <authorList>
            <person name="Heo J."/>
            <person name="Kim S.-J."/>
            <person name="Kim J.-S."/>
            <person name="Hong S.-B."/>
            <person name="Kwon S.-W."/>
        </authorList>
    </citation>
    <scope>NUCLEOTIDE SEQUENCE [LARGE SCALE GENOMIC DNA]</scope>
    <source>
        <strain evidence="2 3">GN2-R2</strain>
    </source>
</reference>
<dbReference type="KEGG" id="mfy:HH212_22070"/>
<evidence type="ECO:0008006" key="4">
    <source>
        <dbReference type="Google" id="ProtNLM"/>
    </source>
</evidence>
<evidence type="ECO:0000256" key="1">
    <source>
        <dbReference type="SAM" id="SignalP"/>
    </source>
</evidence>
<keyword evidence="1" id="KW-0732">Signal</keyword>
<dbReference type="RefSeq" id="WP_170204464.1">
    <property type="nucleotide sequence ID" value="NZ_CP051685.1"/>
</dbReference>
<dbReference type="Proteomes" id="UP000502415">
    <property type="component" value="Chromosome"/>
</dbReference>
<feature type="chain" id="PRO_5031486521" description="TonB C-terminal domain-containing protein" evidence="1">
    <location>
        <begin position="20"/>
        <end position="165"/>
    </location>
</feature>
<keyword evidence="3" id="KW-1185">Reference proteome</keyword>
<dbReference type="SUPFAM" id="SSF74653">
    <property type="entry name" value="TolA/TonB C-terminal domain"/>
    <property type="match status" value="1"/>
</dbReference>
<dbReference type="AlphaFoldDB" id="A0A7Z2W0V3"/>
<dbReference type="EMBL" id="CP051685">
    <property type="protein sequence ID" value="QJE02377.1"/>
    <property type="molecule type" value="Genomic_DNA"/>
</dbReference>
<evidence type="ECO:0000313" key="2">
    <source>
        <dbReference type="EMBL" id="QJE02377.1"/>
    </source>
</evidence>
<protein>
    <recommendedName>
        <fullName evidence="4">TonB C-terminal domain-containing protein</fullName>
    </recommendedName>
</protein>
<gene>
    <name evidence="2" type="ORF">HH212_22070</name>
</gene>
<feature type="signal peptide" evidence="1">
    <location>
        <begin position="1"/>
        <end position="19"/>
    </location>
</feature>
<sequence length="165" mass="17514">MRLTIAALAACLACAAAGAQEQPTYRLKRDTPSAGTLLRSTGATSTMPFDKPYAALTPAQQASLKAQYESMGPGDEPPYPAQGTRHIWQALIKAGDRYDEHGVVSIVVDVDATGTATRATVLKAPGKQLATYMSMILLKERYKSALCGGAACSQQFRFDAGWVDG</sequence>
<organism evidence="2 3">
    <name type="scientific">Massilia forsythiae</name>
    <dbReference type="NCBI Taxonomy" id="2728020"/>
    <lineage>
        <taxon>Bacteria</taxon>
        <taxon>Pseudomonadati</taxon>
        <taxon>Pseudomonadota</taxon>
        <taxon>Betaproteobacteria</taxon>
        <taxon>Burkholderiales</taxon>
        <taxon>Oxalobacteraceae</taxon>
        <taxon>Telluria group</taxon>
        <taxon>Massilia</taxon>
    </lineage>
</organism>
<accession>A0A7Z2W0V3</accession>
<evidence type="ECO:0000313" key="3">
    <source>
        <dbReference type="Proteomes" id="UP000502415"/>
    </source>
</evidence>